<sequence>MPETSLDPAPPTDEQGTQQDTSGTPAAPATPAAPPVAPDPAAEQQLVAAEQRATEQTERAEQLQQALDAVQQALNPDGGEGGQDPAQLAAAVAERDTQLADLAGRLRTAQVELAAHRAASEHGARADRLLNSRAFLDSVSGLDPDAPKFGEQLGAAITAAVEADPDLYRAAPAGPARGGAEFNGPPAAERRPKTLHDAIAVRLGG</sequence>
<accession>A0A1V0TSS3</accession>
<dbReference type="EMBL" id="CP020569">
    <property type="protein sequence ID" value="ARF55996.1"/>
    <property type="molecule type" value="Genomic_DNA"/>
</dbReference>
<proteinExistence type="predicted"/>
<feature type="region of interest" description="Disordered" evidence="1">
    <location>
        <begin position="1"/>
        <end position="92"/>
    </location>
</feature>
<dbReference type="KEGG" id="sgv:B1H19_19000"/>
<name>A0A1V0TSS3_9ACTN</name>
<gene>
    <name evidence="2" type="ORF">B1H19_19000</name>
</gene>
<feature type="region of interest" description="Disordered" evidence="1">
    <location>
        <begin position="169"/>
        <end position="192"/>
    </location>
</feature>
<feature type="compositionally biased region" description="Low complexity" evidence="1">
    <location>
        <begin position="169"/>
        <end position="180"/>
    </location>
</feature>
<evidence type="ECO:0008006" key="4">
    <source>
        <dbReference type="Google" id="ProtNLM"/>
    </source>
</evidence>
<dbReference type="OrthoDB" id="4546967at2"/>
<dbReference type="STRING" id="553510.B1H19_19000"/>
<dbReference type="AlphaFoldDB" id="A0A1V0TSS3"/>
<evidence type="ECO:0000256" key="1">
    <source>
        <dbReference type="SAM" id="MobiDB-lite"/>
    </source>
</evidence>
<protein>
    <recommendedName>
        <fullName evidence="4">Scaffolding protein</fullName>
    </recommendedName>
</protein>
<evidence type="ECO:0000313" key="3">
    <source>
        <dbReference type="Proteomes" id="UP000192726"/>
    </source>
</evidence>
<dbReference type="RefSeq" id="WP_083105851.1">
    <property type="nucleotide sequence ID" value="NZ_CP020569.1"/>
</dbReference>
<feature type="compositionally biased region" description="Low complexity" evidence="1">
    <location>
        <begin position="62"/>
        <end position="74"/>
    </location>
</feature>
<evidence type="ECO:0000313" key="2">
    <source>
        <dbReference type="EMBL" id="ARF55996.1"/>
    </source>
</evidence>
<organism evidence="2 3">
    <name type="scientific">Streptomyces gilvosporeus</name>
    <dbReference type="NCBI Taxonomy" id="553510"/>
    <lineage>
        <taxon>Bacteria</taxon>
        <taxon>Bacillati</taxon>
        <taxon>Actinomycetota</taxon>
        <taxon>Actinomycetes</taxon>
        <taxon>Kitasatosporales</taxon>
        <taxon>Streptomycetaceae</taxon>
        <taxon>Streptomyces</taxon>
    </lineage>
</organism>
<dbReference type="Proteomes" id="UP000192726">
    <property type="component" value="Chromosome"/>
</dbReference>
<feature type="compositionally biased region" description="Basic and acidic residues" evidence="1">
    <location>
        <begin position="52"/>
        <end position="61"/>
    </location>
</feature>
<reference evidence="2 3" key="1">
    <citation type="submission" date="2017-04" db="EMBL/GenBank/DDBJ databases">
        <title>Complete Genome Sequence of Streptomyces gilvosporeus F607, a Capable Producer of Natamycin.</title>
        <authorList>
            <person name="Zong G."/>
            <person name="Zhong C."/>
            <person name="Fu J."/>
            <person name="Qin R."/>
            <person name="Cao G."/>
        </authorList>
    </citation>
    <scope>NUCLEOTIDE SEQUENCE [LARGE SCALE GENOMIC DNA]</scope>
    <source>
        <strain evidence="2 3">F607</strain>
    </source>
</reference>
<feature type="compositionally biased region" description="Polar residues" evidence="1">
    <location>
        <begin position="14"/>
        <end position="24"/>
    </location>
</feature>
<keyword evidence="3" id="KW-1185">Reference proteome</keyword>